<reference evidence="2" key="1">
    <citation type="journal article" date="2003" name="Science">
        <title>Human chromosome 7: DNA sequence and biology.</title>
        <authorList>
            <person name="Scherer S.W."/>
            <person name="Cheung J."/>
            <person name="MacDonald J.R."/>
            <person name="Osborne L.R."/>
            <person name="Nakabayashi K."/>
            <person name="Herbrick J.A."/>
            <person name="Carson A.R."/>
            <person name="Parker-Katiraee L."/>
            <person name="Skaug J."/>
            <person name="Khaja R."/>
            <person name="Zhang J."/>
            <person name="Hudek A.K."/>
            <person name="Li M."/>
            <person name="Haddad M."/>
            <person name="Duggan G.E."/>
            <person name="Fernandez B.A."/>
            <person name="Kanematsu E."/>
            <person name="Gentles S."/>
            <person name="Christopoulos C.C."/>
            <person name="Choufani S."/>
            <person name="Kwasnicka D."/>
            <person name="Zheng X.H."/>
            <person name="Lai Z."/>
            <person name="Nusskern D."/>
            <person name="Zhang Q."/>
            <person name="Gu Z."/>
            <person name="Lu F."/>
            <person name="Zeesman S."/>
            <person name="Nowaczyk M.J."/>
            <person name="Teshima I."/>
            <person name="Chitayat D."/>
            <person name="Shuman C."/>
            <person name="Weksberg R."/>
            <person name="Zackai E.H."/>
            <person name="Grebe T.A."/>
            <person name="Cox S.R."/>
            <person name="Kirkpatrick S.J."/>
            <person name="Rahman N."/>
            <person name="Friedman J.M."/>
            <person name="Heng H.H."/>
            <person name="Pelicci P.G."/>
            <person name="Lo-Coco F."/>
            <person name="Belloni E."/>
            <person name="Shaffer L.G."/>
            <person name="Pober B."/>
            <person name="Morton C.C."/>
            <person name="Gusella J.F."/>
            <person name="Bruns G.A."/>
            <person name="Korf B.R."/>
            <person name="Quade B.J."/>
            <person name="Ligon A.H."/>
            <person name="Ferguson H."/>
            <person name="Higgins A.W."/>
            <person name="Leach N.T."/>
            <person name="Herrick S.R."/>
            <person name="Lemyre E."/>
            <person name="Farra C.G."/>
            <person name="Kim H.G."/>
            <person name="Summers A.M."/>
            <person name="Gripp K.W."/>
            <person name="Roberts W."/>
            <person name="Szatmari P."/>
            <person name="Winsor E.J."/>
            <person name="Grzeschik K.H."/>
            <person name="Teebi A."/>
            <person name="Minassian B.A."/>
            <person name="Kere J."/>
            <person name="Armengol L."/>
            <person name="Pujana M.A."/>
            <person name="Estivill X."/>
            <person name="Wilson M.D."/>
            <person name="Koop B.F."/>
            <person name="Tosi S."/>
            <person name="Moore G.E."/>
            <person name="Boright A.P."/>
            <person name="Zlotorynski E."/>
            <person name="Kerem B."/>
            <person name="Kroisel P.M."/>
            <person name="Petek E."/>
            <person name="Oscier D.G."/>
            <person name="Mould S.J."/>
            <person name="Dohner H."/>
            <person name="Dohner K."/>
            <person name="Rommens J.M."/>
            <person name="Vincent J.B."/>
            <person name="Venter J.C."/>
            <person name="Li P.W."/>
            <person name="Mural R.J."/>
            <person name="Adams M.D."/>
            <person name="Tsui L.C."/>
        </authorList>
    </citation>
    <scope>NUCLEOTIDE SEQUENCE [LARGE SCALE GENOMIC DNA]</scope>
</reference>
<gene>
    <name evidence="2" type="primary">LOC392993</name>
    <name evidence="2" type="ORF">tcag7.1096</name>
</gene>
<keyword evidence="1" id="KW-0472">Membrane</keyword>
<sequence length="92" mass="9888">MGPKSLLLDLDYTGAIMVTSCVRMLVGFSGLTGFLMGFICSLAVAPTNSLVALPLLDSAGNNAGIQWGISAMYCFVLRLRKDELWPFGSPRE</sequence>
<accession>A4D1P4</accession>
<organism evidence="2">
    <name type="scientific">Homo sapiens</name>
    <name type="common">Human</name>
    <dbReference type="NCBI Taxonomy" id="9606"/>
    <lineage>
        <taxon>Eukaryota</taxon>
        <taxon>Metazoa</taxon>
        <taxon>Chordata</taxon>
        <taxon>Craniata</taxon>
        <taxon>Vertebrata</taxon>
        <taxon>Euteleostomi</taxon>
        <taxon>Mammalia</taxon>
        <taxon>Eutheria</taxon>
        <taxon>Euarchontoglires</taxon>
        <taxon>Primates</taxon>
        <taxon>Haplorrhini</taxon>
        <taxon>Catarrhini</taxon>
        <taxon>Hominidae</taxon>
        <taxon>Homo</taxon>
    </lineage>
</organism>
<keyword evidence="1" id="KW-0812">Transmembrane</keyword>
<protein>
    <submittedName>
        <fullName evidence="2">Similar to CG6293-PA</fullName>
    </submittedName>
</protein>
<evidence type="ECO:0000313" key="2">
    <source>
        <dbReference type="EMBL" id="EAL24060.1"/>
    </source>
</evidence>
<dbReference type="EMBL" id="CH236950">
    <property type="protein sequence ID" value="EAL24060.1"/>
    <property type="molecule type" value="Genomic_DNA"/>
</dbReference>
<keyword evidence="1" id="KW-1133">Transmembrane helix</keyword>
<name>A4D1P4_HUMAN</name>
<dbReference type="AlphaFoldDB" id="A4D1P4"/>
<proteinExistence type="predicted"/>
<feature type="transmembrane region" description="Helical" evidence="1">
    <location>
        <begin position="21"/>
        <end position="44"/>
    </location>
</feature>
<reference evidence="2" key="2">
    <citation type="submission" date="2004-06" db="EMBL/GenBank/DDBJ databases">
        <authorList>
            <person name="Scherer S.W."/>
            <person name="Cheung J."/>
            <person name="MacDonald J.R."/>
            <person name="Osborne L.R."/>
            <person name="Nakabayashi K."/>
            <person name="Herbrick J.-A."/>
            <person name="Carson A.R."/>
            <person name="Parker-Katiraee L."/>
            <person name="Skaug J."/>
            <person name="Khaja R."/>
            <person name="Zhang J."/>
            <person name="Hudek A.K."/>
            <person name="Li M."/>
            <person name="Haddad M."/>
            <person name="Duggan G.E."/>
            <person name="Fernandez B.A."/>
            <person name="Kanematsu E."/>
            <person name="Gentles S."/>
            <person name="Christopoulos C.C."/>
            <person name="Choufani S."/>
            <person name="Kwasnicka D."/>
            <person name="Zheng X.H."/>
            <person name="Nusskern D."/>
            <person name="Zhang Q."/>
            <person name="Gu Z."/>
            <person name="Lu F."/>
            <person name="Zeesman S."/>
            <person name="Teshima I."/>
            <person name="Chitayat D."/>
            <person name="Shuman C."/>
            <person name="Weksberg R."/>
            <person name="Zackai E.H."/>
            <person name="Grebe T.A."/>
            <person name="Cox S.R."/>
            <person name="Kirkpatrick S.J."/>
            <person name="Rahman N."/>
            <person name="Friedman J.M."/>
            <person name="Heng H.H.Q."/>
            <person name="Pelicci P."/>
            <person name="Lococo F."/>
            <person name="Belloni E."/>
            <person name="Shaffer L.G."/>
            <person name="Morton C.C."/>
            <person name="Pober B."/>
            <person name="Gusella J."/>
            <person name="Bruns G."/>
            <person name="Korf B.R."/>
            <person name="Quade B.J."/>
            <person name="Ligon A.H."/>
            <person name="Ferguson H."/>
            <person name="Higgins A.W."/>
            <person name="Leach N.T."/>
            <person name="Herrick S.R."/>
            <person name="Lemyre E."/>
            <person name="Farra C.G."/>
            <person name="Kim H.-G."/>
            <person name="Summers A.M."/>
            <person name="Gripp K.W."/>
            <person name="Roberts W."/>
            <person name="Szatmari P."/>
            <person name="Winsor E.J.T."/>
            <person name="Grzeschik K.-H."/>
            <person name="Teebi A."/>
            <person name="Minassian B.A."/>
            <person name="Kere J."/>
            <person name="Armengol L."/>
            <person name="Pujana M.Angel."/>
            <person name="Estivill X."/>
            <person name="Wilson M.D."/>
            <person name="Koop B.F."/>
            <person name="Tosi S."/>
            <person name="Moore G.E."/>
            <person name="Boright A.P."/>
            <person name="Zlotorynski E."/>
            <person name="Kerem B."/>
            <person name="Kroisel P.M."/>
            <person name="Petek E."/>
            <person name="Oscier D.G."/>
            <person name="Mould S.J."/>
            <person name="Doehner H."/>
            <person name="Doehner K."/>
            <person name="Rommens J.M."/>
            <person name="Vincent J.B."/>
            <person name="Venter J.C."/>
            <person name="Li P.W."/>
            <person name="Mural R.J."/>
            <person name="Adams M.D."/>
            <person name="Tsui L.-C."/>
        </authorList>
    </citation>
    <scope>NUCLEOTIDE SEQUENCE</scope>
</reference>
<evidence type="ECO:0000256" key="1">
    <source>
        <dbReference type="SAM" id="Phobius"/>
    </source>
</evidence>